<sequence length="275" mass="30868">MHSDYIYEIFSTIVPAPFYYLQLEQQMSLPMAKEQDKVRLILQKQNVPPGFKINMKLFADVSGSFKDEFTKKLPGGGYIVDPFFTAALAIAGVIDPDRNIQIIGFSDRALDTGDYSVDTETEIRSDFLNRAKPILWGSTDYAKALEALLKSKAMEQTLGGMLKGLFGFGKKTPAEKKEAFLVLFVSDGEDMGSAPNFISQLKELAKIGTFVVLIGANSDKKVKFNLMQKAANEVEGCTFHRLTELANLSTDQLYDRIFDTEFKRWFEQLSAEYKG</sequence>
<organism evidence="2 3">
    <name type="scientific">Iodobacter violaceini</name>
    <dbReference type="NCBI Taxonomy" id="3044271"/>
    <lineage>
        <taxon>Bacteria</taxon>
        <taxon>Pseudomonadati</taxon>
        <taxon>Pseudomonadota</taxon>
        <taxon>Betaproteobacteria</taxon>
        <taxon>Neisseriales</taxon>
        <taxon>Chitinibacteraceae</taxon>
        <taxon>Iodobacter</taxon>
    </lineage>
</organism>
<dbReference type="Proteomes" id="UP000712570">
    <property type="component" value="Unassembled WGS sequence"/>
</dbReference>
<evidence type="ECO:0000313" key="3">
    <source>
        <dbReference type="Proteomes" id="UP000712570"/>
    </source>
</evidence>
<keyword evidence="3" id="KW-1185">Reference proteome</keyword>
<dbReference type="EMBL" id="JAAOLX010000006">
    <property type="protein sequence ID" value="NHQ87017.1"/>
    <property type="molecule type" value="Genomic_DNA"/>
</dbReference>
<dbReference type="PROSITE" id="PS50234">
    <property type="entry name" value="VWFA"/>
    <property type="match status" value="1"/>
</dbReference>
<dbReference type="Pfam" id="PF10138">
    <property type="entry name" value="vWA-TerF-like"/>
    <property type="match status" value="1"/>
</dbReference>
<comment type="caution">
    <text evidence="2">The sequence shown here is derived from an EMBL/GenBank/DDBJ whole genome shotgun (WGS) entry which is preliminary data.</text>
</comment>
<dbReference type="InterPro" id="IPR019303">
    <property type="entry name" value="vWA_TerF_C"/>
</dbReference>
<evidence type="ECO:0000259" key="1">
    <source>
        <dbReference type="PROSITE" id="PS50234"/>
    </source>
</evidence>
<dbReference type="RefSeq" id="WP_166826776.1">
    <property type="nucleotide sequence ID" value="NZ_JAAOLX010000006.1"/>
</dbReference>
<dbReference type="InterPro" id="IPR036465">
    <property type="entry name" value="vWFA_dom_sf"/>
</dbReference>
<dbReference type="Gene3D" id="3.40.50.410">
    <property type="entry name" value="von Willebrand factor, type A domain"/>
    <property type="match status" value="1"/>
</dbReference>
<feature type="domain" description="VWFA" evidence="1">
    <location>
        <begin position="54"/>
        <end position="257"/>
    </location>
</feature>
<name>A0ABX0KSU1_9NEIS</name>
<reference evidence="2 3" key="1">
    <citation type="submission" date="2020-03" db="EMBL/GenBank/DDBJ databases">
        <title>Draft genome sequence of environmentally isolated violet-colored cultures.</title>
        <authorList>
            <person name="Wilson H.S."/>
        </authorList>
    </citation>
    <scope>NUCLEOTIDE SEQUENCE [LARGE SCALE GENOMIC DNA]</scope>
    <source>
        <strain evidence="2 3">HSC-16F04</strain>
    </source>
</reference>
<dbReference type="InterPro" id="IPR002035">
    <property type="entry name" value="VWF_A"/>
</dbReference>
<evidence type="ECO:0000313" key="2">
    <source>
        <dbReference type="EMBL" id="NHQ87017.1"/>
    </source>
</evidence>
<protein>
    <submittedName>
        <fullName evidence="2">VWA domain-containing protein</fullName>
    </submittedName>
</protein>
<accession>A0ABX0KSU1</accession>
<dbReference type="SUPFAM" id="SSF53300">
    <property type="entry name" value="vWA-like"/>
    <property type="match status" value="1"/>
</dbReference>
<proteinExistence type="predicted"/>
<gene>
    <name evidence="2" type="ORF">HA050_12925</name>
</gene>